<organism evidence="2 3">
    <name type="scientific">Erysiphe pulchra</name>
    <dbReference type="NCBI Taxonomy" id="225359"/>
    <lineage>
        <taxon>Eukaryota</taxon>
        <taxon>Fungi</taxon>
        <taxon>Dikarya</taxon>
        <taxon>Ascomycota</taxon>
        <taxon>Pezizomycotina</taxon>
        <taxon>Leotiomycetes</taxon>
        <taxon>Erysiphales</taxon>
        <taxon>Erysiphaceae</taxon>
        <taxon>Erysiphe</taxon>
    </lineage>
</organism>
<reference evidence="2 3" key="1">
    <citation type="submission" date="2017-10" db="EMBL/GenBank/DDBJ databases">
        <title>Development of genomic resources for the powdery mildew, Erysiphe pulchra.</title>
        <authorList>
            <person name="Wadl P.A."/>
            <person name="Mack B.M."/>
            <person name="Moore G."/>
            <person name="Beltz S.B."/>
        </authorList>
    </citation>
    <scope>NUCLEOTIDE SEQUENCE [LARGE SCALE GENOMIC DNA]</scope>
    <source>
        <strain evidence="2">Cflorida</strain>
    </source>
</reference>
<protein>
    <recommendedName>
        <fullName evidence="4">Ntf2-like protein</fullName>
    </recommendedName>
</protein>
<dbReference type="STRING" id="225359.A0A2S4PS24"/>
<name>A0A2S4PS24_9PEZI</name>
<dbReference type="Proteomes" id="UP000237438">
    <property type="component" value="Unassembled WGS sequence"/>
</dbReference>
<dbReference type="EMBL" id="PEDP01000835">
    <property type="protein sequence ID" value="POS84845.1"/>
    <property type="molecule type" value="Genomic_DNA"/>
</dbReference>
<evidence type="ECO:0000313" key="2">
    <source>
        <dbReference type="EMBL" id="POS84845.1"/>
    </source>
</evidence>
<comment type="caution">
    <text evidence="2">The sequence shown here is derived from an EMBL/GenBank/DDBJ whole genome shotgun (WGS) entry which is preliminary data.</text>
</comment>
<feature type="region of interest" description="Disordered" evidence="1">
    <location>
        <begin position="163"/>
        <end position="190"/>
    </location>
</feature>
<keyword evidence="3" id="KW-1185">Reference proteome</keyword>
<evidence type="ECO:0000256" key="1">
    <source>
        <dbReference type="SAM" id="MobiDB-lite"/>
    </source>
</evidence>
<gene>
    <name evidence="2" type="ORF">EPUL_003595</name>
</gene>
<feature type="region of interest" description="Disordered" evidence="1">
    <location>
        <begin position="457"/>
        <end position="515"/>
    </location>
</feature>
<evidence type="ECO:0008006" key="4">
    <source>
        <dbReference type="Google" id="ProtNLM"/>
    </source>
</evidence>
<dbReference type="AlphaFoldDB" id="A0A2S4PS24"/>
<sequence>MALRKLYKDFLMMLDASFLTEDVSYHYITTLSSTHGKTAVMKHLKSPDFKIKGQEFIDVVEGPMSLAVIVETKLEFINGGGPYLPTLDDNFITDRTVNIPIIHFISFNTSLKIQQIRLNWDQGALLKLVDVIGKTGRNWPISDGMDQVKLITSSVESLKTINSTTSPQAYDNEKKERLNATNPTRDPHAPYISFQRRDIQELFGDLDLEAESPGNGELYVRNRLKKPVNTNAIAKNFGPSRLFDKDEPPIYSPEKSKNPTKFKHFEFSNGAPNEERSSPHMPSKTIKHESQWNFDDFVTPQKIIPSKTLRANEIRHWGTSDDEVLESPERVKKVDRPRKNIQAHFDFPDDDSHEEHYAPVIGRCRGQAHNNGLGLYRDLFDEQDGSAVRMHELNIPSHANVKDRQKDFEAHFIMSDKSPGTTPTERITQDRAKLVRAMDSSWSSHDHSQTLKENIPATIYSPRNGGPGQPLAESTNIINKRPNGIKTDGDGMGGRKGLTRSWDIGDDSDGEPSEIKKVIKHRTGQQAQTSGGGFWDF</sequence>
<evidence type="ECO:0000313" key="3">
    <source>
        <dbReference type="Proteomes" id="UP000237438"/>
    </source>
</evidence>
<accession>A0A2S4PS24</accession>
<proteinExistence type="predicted"/>
<dbReference type="OrthoDB" id="1162399at2759"/>